<dbReference type="CDD" id="cd08946">
    <property type="entry name" value="SDR_e"/>
    <property type="match status" value="1"/>
</dbReference>
<evidence type="ECO:0000256" key="3">
    <source>
        <dbReference type="ARBA" id="ARBA00023027"/>
    </source>
</evidence>
<evidence type="ECO:0000256" key="2">
    <source>
        <dbReference type="ARBA" id="ARBA00023002"/>
    </source>
</evidence>
<proteinExistence type="inferred from homology"/>
<dbReference type="GO" id="GO:0016491">
    <property type="term" value="F:oxidoreductase activity"/>
    <property type="evidence" value="ECO:0007669"/>
    <property type="project" value="UniProtKB-KW"/>
</dbReference>
<evidence type="ECO:0000313" key="6">
    <source>
        <dbReference type="Proteomes" id="UP000178606"/>
    </source>
</evidence>
<evidence type="ECO:0000313" key="5">
    <source>
        <dbReference type="EMBL" id="OGG55563.1"/>
    </source>
</evidence>
<protein>
    <recommendedName>
        <fullName evidence="4">NAD-dependent epimerase/dehydratase domain-containing protein</fullName>
    </recommendedName>
</protein>
<dbReference type="Gene3D" id="3.40.50.720">
    <property type="entry name" value="NAD(P)-binding Rossmann-like Domain"/>
    <property type="match status" value="1"/>
</dbReference>
<keyword evidence="2" id="KW-0560">Oxidoreductase</keyword>
<comment type="similarity">
    <text evidence="1">Belongs to the NAD(P)-dependent epimerase/dehydratase family.</text>
</comment>
<name>A0A1F6D295_HANXR</name>
<sequence length="255" mass="28294">MTKRKKLFITGAAGLIGAALRKHLRGRYDFRLLFHSNVPEVEKGDEVVVSDVANFEAMLEATAGVDAIVHLALAKWRGTTQAQRAQSTLQVDVPAVYNIYEAARVNRVPTVVFASTNHVTGHYEKEGALSRPDLPVRPDGIYGAGKAFGEALGRFYSERHGIRVLCLRIANFNGKDEPGRLYEPGLSRWLSPRDMAQLTWRCIEAERVTFGVFYGVSRGGEQKFDLSNAKALLGYEPEDDGSLEVYRSKYKKDGG</sequence>
<dbReference type="PANTHER" id="PTHR43103">
    <property type="entry name" value="NUCLEOSIDE-DIPHOSPHATE-SUGAR EPIMERASE"/>
    <property type="match status" value="1"/>
</dbReference>
<organism evidence="5 6">
    <name type="scientific">Handelsmanbacteria sp. (strain RIFCSPLOWO2_12_FULL_64_10)</name>
    <dbReference type="NCBI Taxonomy" id="1817868"/>
    <lineage>
        <taxon>Bacteria</taxon>
        <taxon>Candidatus Handelsmaniibacteriota</taxon>
    </lineage>
</organism>
<dbReference type="InterPro" id="IPR001509">
    <property type="entry name" value="Epimerase_deHydtase"/>
</dbReference>
<dbReference type="Pfam" id="PF01370">
    <property type="entry name" value="Epimerase"/>
    <property type="match status" value="1"/>
</dbReference>
<keyword evidence="3" id="KW-0520">NAD</keyword>
<feature type="domain" description="NAD-dependent epimerase/dehydratase" evidence="4">
    <location>
        <begin position="8"/>
        <end position="178"/>
    </location>
</feature>
<dbReference type="AlphaFoldDB" id="A0A1F6D295"/>
<comment type="caution">
    <text evidence="5">The sequence shown here is derived from an EMBL/GenBank/DDBJ whole genome shotgun (WGS) entry which is preliminary data.</text>
</comment>
<dbReference type="SUPFAM" id="SSF51735">
    <property type="entry name" value="NAD(P)-binding Rossmann-fold domains"/>
    <property type="match status" value="1"/>
</dbReference>
<reference evidence="5 6" key="1">
    <citation type="journal article" date="2016" name="Nat. Commun.">
        <title>Thousands of microbial genomes shed light on interconnected biogeochemical processes in an aquifer system.</title>
        <authorList>
            <person name="Anantharaman K."/>
            <person name="Brown C.T."/>
            <person name="Hug L.A."/>
            <person name="Sharon I."/>
            <person name="Castelle C.J."/>
            <person name="Probst A.J."/>
            <person name="Thomas B.C."/>
            <person name="Singh A."/>
            <person name="Wilkins M.J."/>
            <person name="Karaoz U."/>
            <person name="Brodie E.L."/>
            <person name="Williams K.H."/>
            <person name="Hubbard S.S."/>
            <person name="Banfield J.F."/>
        </authorList>
    </citation>
    <scope>NUCLEOTIDE SEQUENCE [LARGE SCALE GENOMIC DNA]</scope>
    <source>
        <strain evidence="6">RIFCSPLOWO2_12_FULL_64_10</strain>
    </source>
</reference>
<gene>
    <name evidence="5" type="ORF">A3F84_16725</name>
</gene>
<dbReference type="InterPro" id="IPR036291">
    <property type="entry name" value="NAD(P)-bd_dom_sf"/>
</dbReference>
<accession>A0A1F6D295</accession>
<dbReference type="Proteomes" id="UP000178606">
    <property type="component" value="Unassembled WGS sequence"/>
</dbReference>
<evidence type="ECO:0000256" key="1">
    <source>
        <dbReference type="ARBA" id="ARBA00007637"/>
    </source>
</evidence>
<evidence type="ECO:0000259" key="4">
    <source>
        <dbReference type="Pfam" id="PF01370"/>
    </source>
</evidence>
<dbReference type="EMBL" id="MFKF01000071">
    <property type="protein sequence ID" value="OGG55563.1"/>
    <property type="molecule type" value="Genomic_DNA"/>
</dbReference>
<dbReference type="PANTHER" id="PTHR43103:SF5">
    <property type="entry name" value="4-EPIMERASE, PUTATIVE (AFU_ORTHOLOGUE AFUA_7G00360)-RELATED"/>
    <property type="match status" value="1"/>
</dbReference>